<dbReference type="EMBL" id="BBJM01000013">
    <property type="protein sequence ID" value="GAK47822.1"/>
    <property type="molecule type" value="Genomic_DNA"/>
</dbReference>
<dbReference type="RefSeq" id="WP_034527581.1">
    <property type="nucleotide sequence ID" value="NZ_BBAZ01000020.1"/>
</dbReference>
<dbReference type="AlphaFoldDB" id="A0A081BIF4"/>
<comment type="caution">
    <text evidence="1">The sequence shown here is derived from an EMBL/GenBank/DDBJ whole genome shotgun (WGS) entry which is preliminary data.</text>
</comment>
<proteinExistence type="predicted"/>
<dbReference type="OrthoDB" id="2258961at2"/>
<evidence type="ECO:0000313" key="1">
    <source>
        <dbReference type="EMBL" id="GAK47822.1"/>
    </source>
</evidence>
<evidence type="ECO:0000313" key="2">
    <source>
        <dbReference type="Proteomes" id="UP000028700"/>
    </source>
</evidence>
<name>A0A081BIF4_9LACO</name>
<reference evidence="1" key="1">
    <citation type="journal article" date="2014" name="Genome Announc.">
        <title>Draft Genome Sequence of Lactobacillus oryzae Strain SG293T.</title>
        <authorList>
            <person name="Tanizawa Y."/>
            <person name="Fujisawa T."/>
            <person name="Mochizuki T."/>
            <person name="Kaminuma E."/>
            <person name="Nakamura Y."/>
            <person name="Tohno M."/>
        </authorList>
    </citation>
    <scope>NUCLEOTIDE SEQUENCE [LARGE SCALE GENOMIC DNA]</scope>
    <source>
        <strain evidence="1">SG293</strain>
    </source>
</reference>
<gene>
    <name evidence="1" type="ORF">LOSG293_130110</name>
</gene>
<accession>A0A081BIF4</accession>
<sequence>MKTKPGIFPNGQQVKVTAKLEADELVNPATAQASEKILAAKTSSMTNKLVAVESGTAGETHSNPAKGDVAVWGFGVTIPTSTKGQIFIKPGSTIKVTYLLAKGLTYVGLKTGTGLSTMEPTLTKNADGTTLLTWNLVAPSENEQAANDINYLFNIRTTVNSDVVPYTSLKNKGAYSANYYDDTVSGNSAVATIQVAPSESDAIPPTVGTAYAVAHRGPVDGAGNTATTSGNPNKTFYTEDNPTLGFTAYLTPAVATSSTFDFAMYTLHYYLDPNLQFTGFNTGTFYFRPDSSDTNPVVLAETPYATLAVDYGDGVYHALNTEVTLNQTLTKDQLVAMGLDTSKTVQEIILYFHKQGNDTLPSNVNSPDYGWAPAGMYGTATILTQ</sequence>
<dbReference type="Proteomes" id="UP000028700">
    <property type="component" value="Unassembled WGS sequence"/>
</dbReference>
<organism evidence="1 2">
    <name type="scientific">Secundilactobacillus oryzae JCM 18671</name>
    <dbReference type="NCBI Taxonomy" id="1291743"/>
    <lineage>
        <taxon>Bacteria</taxon>
        <taxon>Bacillati</taxon>
        <taxon>Bacillota</taxon>
        <taxon>Bacilli</taxon>
        <taxon>Lactobacillales</taxon>
        <taxon>Lactobacillaceae</taxon>
        <taxon>Secundilactobacillus</taxon>
    </lineage>
</organism>
<dbReference type="STRING" id="1291743.LOSG293_130110"/>
<keyword evidence="2" id="KW-1185">Reference proteome</keyword>
<dbReference type="eggNOG" id="COG4932">
    <property type="taxonomic scope" value="Bacteria"/>
</dbReference>
<protein>
    <submittedName>
        <fullName evidence="1">Putative cell wall surface anchor family protein</fullName>
    </submittedName>
</protein>